<protein>
    <submittedName>
        <fullName evidence="2">Uncharacterized protein</fullName>
    </submittedName>
</protein>
<feature type="compositionally biased region" description="Basic and acidic residues" evidence="1">
    <location>
        <begin position="209"/>
        <end position="219"/>
    </location>
</feature>
<evidence type="ECO:0000256" key="1">
    <source>
        <dbReference type="SAM" id="MobiDB-lite"/>
    </source>
</evidence>
<feature type="compositionally biased region" description="Basic and acidic residues" evidence="1">
    <location>
        <begin position="235"/>
        <end position="244"/>
    </location>
</feature>
<dbReference type="Proteomes" id="UP001215598">
    <property type="component" value="Unassembled WGS sequence"/>
</dbReference>
<comment type="caution">
    <text evidence="2">The sequence shown here is derived from an EMBL/GenBank/DDBJ whole genome shotgun (WGS) entry which is preliminary data.</text>
</comment>
<dbReference type="AlphaFoldDB" id="A0AAD7MV10"/>
<proteinExistence type="predicted"/>
<keyword evidence="3" id="KW-1185">Reference proteome</keyword>
<gene>
    <name evidence="2" type="ORF">B0H16DRAFT_1468849</name>
</gene>
<name>A0AAD7MV10_9AGAR</name>
<dbReference type="EMBL" id="JARKIB010000149">
    <property type="protein sequence ID" value="KAJ7731850.1"/>
    <property type="molecule type" value="Genomic_DNA"/>
</dbReference>
<feature type="compositionally biased region" description="Basic residues" evidence="1">
    <location>
        <begin position="197"/>
        <end position="208"/>
    </location>
</feature>
<evidence type="ECO:0000313" key="3">
    <source>
        <dbReference type="Proteomes" id="UP001215598"/>
    </source>
</evidence>
<feature type="region of interest" description="Disordered" evidence="1">
    <location>
        <begin position="91"/>
        <end position="158"/>
    </location>
</feature>
<reference evidence="2" key="1">
    <citation type="submission" date="2023-03" db="EMBL/GenBank/DDBJ databases">
        <title>Massive genome expansion in bonnet fungi (Mycena s.s.) driven by repeated elements and novel gene families across ecological guilds.</title>
        <authorList>
            <consortium name="Lawrence Berkeley National Laboratory"/>
            <person name="Harder C.B."/>
            <person name="Miyauchi S."/>
            <person name="Viragh M."/>
            <person name="Kuo A."/>
            <person name="Thoen E."/>
            <person name="Andreopoulos B."/>
            <person name="Lu D."/>
            <person name="Skrede I."/>
            <person name="Drula E."/>
            <person name="Henrissat B."/>
            <person name="Morin E."/>
            <person name="Kohler A."/>
            <person name="Barry K."/>
            <person name="LaButti K."/>
            <person name="Morin E."/>
            <person name="Salamov A."/>
            <person name="Lipzen A."/>
            <person name="Mereny Z."/>
            <person name="Hegedus B."/>
            <person name="Baldrian P."/>
            <person name="Stursova M."/>
            <person name="Weitz H."/>
            <person name="Taylor A."/>
            <person name="Grigoriev I.V."/>
            <person name="Nagy L.G."/>
            <person name="Martin F."/>
            <person name="Kauserud H."/>
        </authorList>
    </citation>
    <scope>NUCLEOTIDE SEQUENCE</scope>
    <source>
        <strain evidence="2">CBHHK182m</strain>
    </source>
</reference>
<sequence>MEGGSMLEKSIAGGGKRRGVLEDIMVWWQLFVLDAVVLHGLAAANVVKFELETGGTRRIGERSRLGQPNTDIAQNTVHILVWNGCTSSTHARTADRMRKRKRNLKSASRSDRKGLSNVNLRQCRNAGRTRRPEYMQTTGCRGPVARGPRHRGCALHNAKAGNNLRREVFSLPGGLHQQRRVSQNRVRAPSQKPAQKIPKRRKKRKAQRTRKEDRRKEENADASPIGAKVRFAKHIPLERRNLSA</sequence>
<accession>A0AAD7MV10</accession>
<feature type="region of interest" description="Disordered" evidence="1">
    <location>
        <begin position="172"/>
        <end position="244"/>
    </location>
</feature>
<organism evidence="2 3">
    <name type="scientific">Mycena metata</name>
    <dbReference type="NCBI Taxonomy" id="1033252"/>
    <lineage>
        <taxon>Eukaryota</taxon>
        <taxon>Fungi</taxon>
        <taxon>Dikarya</taxon>
        <taxon>Basidiomycota</taxon>
        <taxon>Agaricomycotina</taxon>
        <taxon>Agaricomycetes</taxon>
        <taxon>Agaricomycetidae</taxon>
        <taxon>Agaricales</taxon>
        <taxon>Marasmiineae</taxon>
        <taxon>Mycenaceae</taxon>
        <taxon>Mycena</taxon>
    </lineage>
</organism>
<evidence type="ECO:0000313" key="2">
    <source>
        <dbReference type="EMBL" id="KAJ7731850.1"/>
    </source>
</evidence>